<feature type="region of interest" description="Disordered" evidence="2">
    <location>
        <begin position="793"/>
        <end position="822"/>
    </location>
</feature>
<feature type="compositionally biased region" description="Polar residues" evidence="2">
    <location>
        <begin position="219"/>
        <end position="240"/>
    </location>
</feature>
<feature type="compositionally biased region" description="Low complexity" evidence="2">
    <location>
        <begin position="176"/>
        <end position="188"/>
    </location>
</feature>
<feature type="compositionally biased region" description="Basic and acidic residues" evidence="2">
    <location>
        <begin position="554"/>
        <end position="575"/>
    </location>
</feature>
<feature type="compositionally biased region" description="Polar residues" evidence="2">
    <location>
        <begin position="1"/>
        <end position="14"/>
    </location>
</feature>
<evidence type="ECO:0000313" key="5">
    <source>
        <dbReference type="Proteomes" id="UP000076842"/>
    </source>
</evidence>
<dbReference type="GO" id="GO:0030010">
    <property type="term" value="P:establishment of cell polarity"/>
    <property type="evidence" value="ECO:0007669"/>
    <property type="project" value="TreeGrafter"/>
</dbReference>
<feature type="region of interest" description="Disordered" evidence="2">
    <location>
        <begin position="1111"/>
        <end position="1139"/>
    </location>
</feature>
<gene>
    <name evidence="4" type="ORF">CALCODRAFT_168013</name>
</gene>
<keyword evidence="1" id="KW-0175">Coiled coil</keyword>
<feature type="compositionally biased region" description="Polar residues" evidence="2">
    <location>
        <begin position="1113"/>
        <end position="1131"/>
    </location>
</feature>
<feature type="compositionally biased region" description="Low complexity" evidence="2">
    <location>
        <begin position="576"/>
        <end position="586"/>
    </location>
</feature>
<dbReference type="PANTHER" id="PTHR22741:SF10">
    <property type="entry name" value="COILED-COIL DOMAIN-CONTAINING PROTEIN CG32809"/>
    <property type="match status" value="1"/>
</dbReference>
<protein>
    <submittedName>
        <fullName evidence="4">AIP3-domain-containing protein</fullName>
    </submittedName>
</protein>
<dbReference type="InterPro" id="IPR022782">
    <property type="entry name" value="AIP3-like_C"/>
</dbReference>
<feature type="region of interest" description="Disordered" evidence="2">
    <location>
        <begin position="1"/>
        <end position="58"/>
    </location>
</feature>
<feature type="region of interest" description="Disordered" evidence="2">
    <location>
        <begin position="543"/>
        <end position="608"/>
    </location>
</feature>
<dbReference type="InterPro" id="IPR005613">
    <property type="entry name" value="AIP3_C"/>
</dbReference>
<dbReference type="GO" id="GO:0005519">
    <property type="term" value="F:cytoskeletal regulatory protein binding"/>
    <property type="evidence" value="ECO:0007669"/>
    <property type="project" value="InterPro"/>
</dbReference>
<evidence type="ECO:0000256" key="2">
    <source>
        <dbReference type="SAM" id="MobiDB-lite"/>
    </source>
</evidence>
<keyword evidence="5" id="KW-1185">Reference proteome</keyword>
<dbReference type="Gene3D" id="1.20.58.1540">
    <property type="entry name" value="Actin interacting protein 3, C-terminal domain"/>
    <property type="match status" value="1"/>
</dbReference>
<proteinExistence type="predicted"/>
<reference evidence="4 5" key="1">
    <citation type="journal article" date="2016" name="Mol. Biol. Evol.">
        <title>Comparative Genomics of Early-Diverging Mushroom-Forming Fungi Provides Insights into the Origins of Lignocellulose Decay Capabilities.</title>
        <authorList>
            <person name="Nagy L.G."/>
            <person name="Riley R."/>
            <person name="Tritt A."/>
            <person name="Adam C."/>
            <person name="Daum C."/>
            <person name="Floudas D."/>
            <person name="Sun H."/>
            <person name="Yadav J.S."/>
            <person name="Pangilinan J."/>
            <person name="Larsson K.H."/>
            <person name="Matsuura K."/>
            <person name="Barry K."/>
            <person name="Labutti K."/>
            <person name="Kuo R."/>
            <person name="Ohm R.A."/>
            <person name="Bhattacharya S.S."/>
            <person name="Shirouzu T."/>
            <person name="Yoshinaga Y."/>
            <person name="Martin F.M."/>
            <person name="Grigoriev I.V."/>
            <person name="Hibbett D.S."/>
        </authorList>
    </citation>
    <scope>NUCLEOTIDE SEQUENCE [LARGE SCALE GENOMIC DNA]</scope>
    <source>
        <strain evidence="4 5">HHB12733</strain>
    </source>
</reference>
<dbReference type="OrthoDB" id="783096at2759"/>
<dbReference type="InParanoid" id="A0A165HYT4"/>
<dbReference type="SMART" id="SM00806">
    <property type="entry name" value="AIP3"/>
    <property type="match status" value="1"/>
</dbReference>
<sequence length="1139" mass="123300">MSTARVQSGASSGSERPREHSAYYAGSSRSERAPEPSSSGSQSRREGRARSGSSSGNGVETTVTRLLVAIKQLLESLTLWSQMRATENQVSDVYVRLGNDFNAAVAAFASCGIDMTELLSVPQDLRDVLELCLAEEATTASLERYLPTVRTIITNLLNGLRTKQSEYRRQQATRPSRSSGSGGSRSSRALTAEAPPPTEDTKPTVTPSSSRAREHRSVPTPTGSRASSTSAYRRPATQSIDESRAPTGMVESRSNSSLTNISSDRFVGGFVPQRRRDDQSGSISGTIPEGETPSRPASRSSARTPSRTGQSAPLPPSNDSPPQEVKRELPKRGPSLSSRNIASIPEEPSSPVKSQMPSLPPPVVPPDVRRFSLTDKPMTPGKELPSPPLGSKPDVPKLPEEESEPPSPEGPSAEPQTPPASSGPDVVVSQASPGTPGGASVDTSRPEDTLPSAYNSPLASPPVEKADVQPLAPAPAGDEERATNLGAQNSFAALQRSDMLLERRASKRFSTFNFMRMGASGPSTRDKQSAAMVQNRRSLIPADRSFMSDLGTLNEREEAPVKAKGVDRSESRTRTPETPTRQSPSPSRDEVPPLPPLPAFMSGSKSMNGIVKSDSAASELSNFSSVQGANESSAPVTSTPLGQSRVELSVTRVSGSGNLTVFLTLGMHTKKVDIESTISFAGLRILFMDKFSYNPGLENFPAIYIEDPSSRIRYELENLDDIQNGSRLLLNVEPLDQVKQHIDLQISSVSQDIRELKQAMAASRRMSVGPQYISSSSSAPVAPRPSDVQFQAAASKLSKMKLSPSSRPPPLEPIQPQMTGASDVTSGRIFHDLQTQFDEVQNIRRDLGVMRQLYVDFINQTKEALGGLRVQTNAVRELADTKVGGTRAYINAGKDKLDTRSQDALTKIEELTDSVEVLKGDVVKRQVLPKPTVMRQLKSDIDACATELESLSQHVSTIKPMWKKTWGEELENIVEEQKFLTHQEELLADLIEDHKALREVFGHVEKFISLKGSGGSQKTLRTYRPPPLEEKHGGLSTVMMEIRGAQVDPERRLKAIEAAKKQRDKELASHSDEFQAELSNFVDGKKLKMTGGPEEVERLRQKRNEQTLKAMFGSTSATSLADVASPTTPMSPSGGAGMK</sequence>
<dbReference type="STRING" id="1353952.A0A165HYT4"/>
<feature type="compositionally biased region" description="Low complexity" evidence="2">
    <location>
        <begin position="252"/>
        <end position="263"/>
    </location>
</feature>
<dbReference type="PANTHER" id="PTHR22741">
    <property type="entry name" value="P140CAP/SNIP-RELATED"/>
    <property type="match status" value="1"/>
</dbReference>
<dbReference type="FunCoup" id="A0A165HYT4">
    <property type="interactions" value="50"/>
</dbReference>
<dbReference type="InterPro" id="IPR056279">
    <property type="entry name" value="Aip3p_Bud6_N"/>
</dbReference>
<feature type="region of interest" description="Disordered" evidence="2">
    <location>
        <begin position="164"/>
        <end position="489"/>
    </location>
</feature>
<evidence type="ECO:0000256" key="1">
    <source>
        <dbReference type="ARBA" id="ARBA00023054"/>
    </source>
</evidence>
<dbReference type="GO" id="GO:0051286">
    <property type="term" value="C:cell tip"/>
    <property type="evidence" value="ECO:0007669"/>
    <property type="project" value="TreeGrafter"/>
</dbReference>
<dbReference type="EMBL" id="KV423936">
    <property type="protein sequence ID" value="KZT59922.1"/>
    <property type="molecule type" value="Genomic_DNA"/>
</dbReference>
<feature type="compositionally biased region" description="Low complexity" evidence="2">
    <location>
        <begin position="793"/>
        <end position="805"/>
    </location>
</feature>
<name>A0A165HYT4_9BASI</name>
<dbReference type="GO" id="GO:0005737">
    <property type="term" value="C:cytoplasm"/>
    <property type="evidence" value="ECO:0007669"/>
    <property type="project" value="TreeGrafter"/>
</dbReference>
<evidence type="ECO:0000313" key="4">
    <source>
        <dbReference type="EMBL" id="KZT59922.1"/>
    </source>
</evidence>
<dbReference type="AlphaFoldDB" id="A0A165HYT4"/>
<organism evidence="4 5">
    <name type="scientific">Calocera cornea HHB12733</name>
    <dbReference type="NCBI Taxonomy" id="1353952"/>
    <lineage>
        <taxon>Eukaryota</taxon>
        <taxon>Fungi</taxon>
        <taxon>Dikarya</taxon>
        <taxon>Basidiomycota</taxon>
        <taxon>Agaricomycotina</taxon>
        <taxon>Dacrymycetes</taxon>
        <taxon>Dacrymycetales</taxon>
        <taxon>Dacrymycetaceae</taxon>
        <taxon>Calocera</taxon>
    </lineage>
</organism>
<dbReference type="Pfam" id="PF03915">
    <property type="entry name" value="AIP3"/>
    <property type="match status" value="1"/>
</dbReference>
<feature type="compositionally biased region" description="Low complexity" evidence="2">
    <location>
        <begin position="293"/>
        <end position="308"/>
    </location>
</feature>
<dbReference type="Proteomes" id="UP000076842">
    <property type="component" value="Unassembled WGS sequence"/>
</dbReference>
<accession>A0A165HYT4</accession>
<feature type="domain" description="Actin interacting protein 3 C-terminal" evidence="3">
    <location>
        <begin position="662"/>
        <end position="1105"/>
    </location>
</feature>
<evidence type="ECO:0000259" key="3">
    <source>
        <dbReference type="SMART" id="SM00806"/>
    </source>
</evidence>
<dbReference type="Pfam" id="PF23153">
    <property type="entry name" value="Aip3p_Bud6_N"/>
    <property type="match status" value="1"/>
</dbReference>
<dbReference type="InterPro" id="IPR051825">
    <property type="entry name" value="SRCIN1"/>
</dbReference>